<accession>A0A1I6NU37</accession>
<dbReference type="InterPro" id="IPR009282">
    <property type="entry name" value="DUF937"/>
</dbReference>
<dbReference type="STRING" id="593133.SAMN04488006_0566"/>
<sequence>MAGLLDLLNSDLGKTLVNNASSQIGEDKVKTASALSTAMPLILGAMKNNVSTPQGADGLLNALSGKHDGSLLDNLNGMLGNNDVLSDGAGILGHIFGGKQQTVANVVSKKSGIDVSSAMNLLQMVAPFIMAYLGKQKRAQNVNNSNEISDLLGNILGNGAEKEQSLITKILDADGDGSVIDDIIGMAAGGKKKGGIGSLLGGLFSK</sequence>
<dbReference type="Proteomes" id="UP000199312">
    <property type="component" value="Unassembled WGS sequence"/>
</dbReference>
<gene>
    <name evidence="1" type="ORF">SAMN04488006_0566</name>
</gene>
<organism evidence="1 2">
    <name type="scientific">Lutibacter maritimus</name>
    <dbReference type="NCBI Taxonomy" id="593133"/>
    <lineage>
        <taxon>Bacteria</taxon>
        <taxon>Pseudomonadati</taxon>
        <taxon>Bacteroidota</taxon>
        <taxon>Flavobacteriia</taxon>
        <taxon>Flavobacteriales</taxon>
        <taxon>Flavobacteriaceae</taxon>
        <taxon>Lutibacter</taxon>
    </lineage>
</organism>
<protein>
    <recommendedName>
        <fullName evidence="3">DUF937 domain-containing protein</fullName>
    </recommendedName>
</protein>
<proteinExistence type="predicted"/>
<dbReference type="OrthoDB" id="708105at2"/>
<dbReference type="RefSeq" id="WP_090222378.1">
    <property type="nucleotide sequence ID" value="NZ_FOZP01000001.1"/>
</dbReference>
<dbReference type="EMBL" id="FOZP01000001">
    <property type="protein sequence ID" value="SFS31404.1"/>
    <property type="molecule type" value="Genomic_DNA"/>
</dbReference>
<evidence type="ECO:0008006" key="3">
    <source>
        <dbReference type="Google" id="ProtNLM"/>
    </source>
</evidence>
<evidence type="ECO:0000313" key="2">
    <source>
        <dbReference type="Proteomes" id="UP000199312"/>
    </source>
</evidence>
<keyword evidence="2" id="KW-1185">Reference proteome</keyword>
<dbReference type="Pfam" id="PF06078">
    <property type="entry name" value="DUF937"/>
    <property type="match status" value="1"/>
</dbReference>
<dbReference type="AlphaFoldDB" id="A0A1I6NU37"/>
<reference evidence="2" key="1">
    <citation type="submission" date="2016-10" db="EMBL/GenBank/DDBJ databases">
        <authorList>
            <person name="Varghese N."/>
            <person name="Submissions S."/>
        </authorList>
    </citation>
    <scope>NUCLEOTIDE SEQUENCE [LARGE SCALE GENOMIC DNA]</scope>
    <source>
        <strain evidence="2">DSM 24450</strain>
    </source>
</reference>
<evidence type="ECO:0000313" key="1">
    <source>
        <dbReference type="EMBL" id="SFS31404.1"/>
    </source>
</evidence>
<name>A0A1I6NU37_9FLAO</name>